<gene>
    <name evidence="1" type="ORF">TNIN_329321</name>
</gene>
<protein>
    <submittedName>
        <fullName evidence="1">Uncharacterized protein</fullName>
    </submittedName>
</protein>
<reference evidence="1" key="1">
    <citation type="submission" date="2020-08" db="EMBL/GenBank/DDBJ databases">
        <title>Multicomponent nature underlies the extraordinary mechanical properties of spider dragline silk.</title>
        <authorList>
            <person name="Kono N."/>
            <person name="Nakamura H."/>
            <person name="Mori M."/>
            <person name="Yoshida Y."/>
            <person name="Ohtoshi R."/>
            <person name="Malay A.D."/>
            <person name="Moran D.A.P."/>
            <person name="Tomita M."/>
            <person name="Numata K."/>
            <person name="Arakawa K."/>
        </authorList>
    </citation>
    <scope>NUCLEOTIDE SEQUENCE</scope>
</reference>
<name>A0A8X6WTL6_9ARAC</name>
<sequence length="128" mass="15038">MPFVGECSEERNIPRNYAMIISLVNENSRCCNIELRISEDLTYAVERFRIVNRNTRFRLTGKCEKTSYQRLIDTTSFLALHSTKMNSTGAVERNYKCCNFSRRRQILQLVSACFVRIIVPNLYFTIEH</sequence>
<evidence type="ECO:0000313" key="1">
    <source>
        <dbReference type="EMBL" id="GFY39786.1"/>
    </source>
</evidence>
<dbReference type="EMBL" id="BMAV01001528">
    <property type="protein sequence ID" value="GFY39786.1"/>
    <property type="molecule type" value="Genomic_DNA"/>
</dbReference>
<proteinExistence type="predicted"/>
<keyword evidence="2" id="KW-1185">Reference proteome</keyword>
<dbReference type="AlphaFoldDB" id="A0A8X6WTL6"/>
<evidence type="ECO:0000313" key="2">
    <source>
        <dbReference type="Proteomes" id="UP000886998"/>
    </source>
</evidence>
<accession>A0A8X6WTL6</accession>
<comment type="caution">
    <text evidence="1">The sequence shown here is derived from an EMBL/GenBank/DDBJ whole genome shotgun (WGS) entry which is preliminary data.</text>
</comment>
<dbReference type="Proteomes" id="UP000886998">
    <property type="component" value="Unassembled WGS sequence"/>
</dbReference>
<organism evidence="1 2">
    <name type="scientific">Trichonephila inaurata madagascariensis</name>
    <dbReference type="NCBI Taxonomy" id="2747483"/>
    <lineage>
        <taxon>Eukaryota</taxon>
        <taxon>Metazoa</taxon>
        <taxon>Ecdysozoa</taxon>
        <taxon>Arthropoda</taxon>
        <taxon>Chelicerata</taxon>
        <taxon>Arachnida</taxon>
        <taxon>Araneae</taxon>
        <taxon>Araneomorphae</taxon>
        <taxon>Entelegynae</taxon>
        <taxon>Araneoidea</taxon>
        <taxon>Nephilidae</taxon>
        <taxon>Trichonephila</taxon>
        <taxon>Trichonephila inaurata</taxon>
    </lineage>
</organism>